<feature type="binding site" evidence="5">
    <location>
        <position position="173"/>
    </location>
    <ligand>
        <name>Fe cation</name>
        <dbReference type="ChEBI" id="CHEBI:24875"/>
        <note>catalytic</note>
    </ligand>
</feature>
<protein>
    <submittedName>
        <fullName evidence="6">Uncharacterized protein</fullName>
    </submittedName>
</protein>
<dbReference type="GO" id="GO:0046872">
    <property type="term" value="F:metal ion binding"/>
    <property type="evidence" value="ECO:0007669"/>
    <property type="project" value="UniProtKB-KW"/>
</dbReference>
<proteinExistence type="inferred from homology"/>
<organism evidence="6 7">
    <name type="scientific">Vulgatibacter incomptus</name>
    <dbReference type="NCBI Taxonomy" id="1391653"/>
    <lineage>
        <taxon>Bacteria</taxon>
        <taxon>Pseudomonadati</taxon>
        <taxon>Myxococcota</taxon>
        <taxon>Myxococcia</taxon>
        <taxon>Myxococcales</taxon>
        <taxon>Cystobacterineae</taxon>
        <taxon>Vulgatibacteraceae</taxon>
        <taxon>Vulgatibacter</taxon>
    </lineage>
</organism>
<evidence type="ECO:0000256" key="2">
    <source>
        <dbReference type="ARBA" id="ARBA00022723"/>
    </source>
</evidence>
<evidence type="ECO:0000256" key="1">
    <source>
        <dbReference type="ARBA" id="ARBA00006787"/>
    </source>
</evidence>
<dbReference type="GO" id="GO:0010436">
    <property type="term" value="F:carotenoid dioxygenase activity"/>
    <property type="evidence" value="ECO:0007669"/>
    <property type="project" value="TreeGrafter"/>
</dbReference>
<dbReference type="EMBL" id="CP012332">
    <property type="protein sequence ID" value="AKU92385.1"/>
    <property type="molecule type" value="Genomic_DNA"/>
</dbReference>
<comment type="cofactor">
    <cofactor evidence="5">
        <name>Fe(2+)</name>
        <dbReference type="ChEBI" id="CHEBI:29033"/>
    </cofactor>
    <text evidence="5">Binds 1 Fe(2+) ion per subunit.</text>
</comment>
<dbReference type="STRING" id="1391653.AKJ08_2772"/>
<accession>A0A0K1PFU1</accession>
<evidence type="ECO:0000256" key="4">
    <source>
        <dbReference type="ARBA" id="ARBA00023004"/>
    </source>
</evidence>
<keyword evidence="2 5" id="KW-0479">Metal-binding</keyword>
<feature type="binding site" evidence="5">
    <location>
        <position position="289"/>
    </location>
    <ligand>
        <name>Fe cation</name>
        <dbReference type="ChEBI" id="CHEBI:24875"/>
        <note>catalytic</note>
    </ligand>
</feature>
<keyword evidence="7" id="KW-1185">Reference proteome</keyword>
<dbReference type="KEGG" id="vin:AKJ08_2772"/>
<evidence type="ECO:0000256" key="3">
    <source>
        <dbReference type="ARBA" id="ARBA00023002"/>
    </source>
</evidence>
<reference evidence="6 7" key="1">
    <citation type="submission" date="2015-08" db="EMBL/GenBank/DDBJ databases">
        <authorList>
            <person name="Babu N.S."/>
            <person name="Beckwith C.J."/>
            <person name="Beseler K.G."/>
            <person name="Brison A."/>
            <person name="Carone J.V."/>
            <person name="Caskin T.P."/>
            <person name="Diamond M."/>
            <person name="Durham M.E."/>
            <person name="Foxe J.M."/>
            <person name="Go M."/>
            <person name="Henderson B.A."/>
            <person name="Jones I.B."/>
            <person name="McGettigan J.A."/>
            <person name="Micheletti S.J."/>
            <person name="Nasrallah M.E."/>
            <person name="Ortiz D."/>
            <person name="Piller C.R."/>
            <person name="Privatt S.R."/>
            <person name="Schneider S.L."/>
            <person name="Sharp S."/>
            <person name="Smith T.C."/>
            <person name="Stanton J.D."/>
            <person name="Ullery H.E."/>
            <person name="Wilson R.J."/>
            <person name="Serrano M.G."/>
            <person name="Buck G."/>
            <person name="Lee V."/>
            <person name="Wang Y."/>
            <person name="Carvalho R."/>
            <person name="Voegtly L."/>
            <person name="Shi R."/>
            <person name="Duckworth R."/>
            <person name="Johnson A."/>
            <person name="Loviza R."/>
            <person name="Walstead R."/>
            <person name="Shah Z."/>
            <person name="Kiflezghi M."/>
            <person name="Wade K."/>
            <person name="Ball S.L."/>
            <person name="Bradley K.W."/>
            <person name="Asai D.J."/>
            <person name="Bowman C.A."/>
            <person name="Russell D.A."/>
            <person name="Pope W.H."/>
            <person name="Jacobs-Sera D."/>
            <person name="Hendrix R.W."/>
            <person name="Hatfull G.F."/>
        </authorList>
    </citation>
    <scope>NUCLEOTIDE SEQUENCE [LARGE SCALE GENOMIC DNA]</scope>
    <source>
        <strain evidence="6 7">DSM 27710</strain>
    </source>
</reference>
<dbReference type="RefSeq" id="WP_050726560.1">
    <property type="nucleotide sequence ID" value="NZ_CP012332.1"/>
</dbReference>
<comment type="similarity">
    <text evidence="1">Belongs to the carotenoid oxygenase family.</text>
</comment>
<sequence>MQAAIPPSPSSQGWSRAFQDLPREHGFEPLRVEGTIPAELRGTLYRNGPSLFSSFGESYRHWFDGDGAVSAVRLEGGKAEGAVRLVQTQELVAERAAGRRLYANYCMPHPGSLLGRIGQMRSKNVANTSVMVWNDRLFALYEAGIPVELSMEDLSTIGETTFDGLLSAAFSAHPHRIPSRRASYNFGMRFGRHTLLDLFELRDDGGARRIASLPLPGPTLLHDFIATERHLIFFVSPVRLRVMRQLLGVGTVGENFVWRPELGTEVLVVPLDEPERPFRFQVDPFFQWHFANAFEQGESIVVDLVRYPDFETNLWLGDRVRGGSGREARGTFHRAIVDPRRSVLRMEERWSESCEFPRVAPSATGKPYRFAWLGAHAPGSRRDLYDQLARLDVESGEARRVELPAGHYPSEPIFVHKAGSAAEDDGWILTLVYDARAHQSHLAILDSKRLDDGPIARAYFDHHVPFTFHGGWLGAK</sequence>
<keyword evidence="4 5" id="KW-0408">Iron</keyword>
<evidence type="ECO:0000313" key="6">
    <source>
        <dbReference type="EMBL" id="AKU92385.1"/>
    </source>
</evidence>
<dbReference type="GO" id="GO:0016121">
    <property type="term" value="P:carotene catabolic process"/>
    <property type="evidence" value="ECO:0007669"/>
    <property type="project" value="TreeGrafter"/>
</dbReference>
<feature type="binding site" evidence="5">
    <location>
        <position position="469"/>
    </location>
    <ligand>
        <name>Fe cation</name>
        <dbReference type="ChEBI" id="CHEBI:24875"/>
        <note>catalytic</note>
    </ligand>
</feature>
<dbReference type="PANTHER" id="PTHR10543">
    <property type="entry name" value="BETA-CAROTENE DIOXYGENASE"/>
    <property type="match status" value="1"/>
</dbReference>
<gene>
    <name evidence="6" type="ORF">AKJ08_2772</name>
</gene>
<dbReference type="PATRIC" id="fig|1391653.3.peg.2885"/>
<name>A0A0K1PFU1_9BACT</name>
<dbReference type="InterPro" id="IPR004294">
    <property type="entry name" value="Carotenoid_Oase"/>
</dbReference>
<keyword evidence="3" id="KW-0560">Oxidoreductase</keyword>
<dbReference type="PANTHER" id="PTHR10543:SF89">
    <property type="entry name" value="CAROTENOID 9,10(9',10')-CLEAVAGE DIOXYGENASE 1"/>
    <property type="match status" value="1"/>
</dbReference>
<dbReference type="OrthoDB" id="6636843at2"/>
<evidence type="ECO:0000256" key="5">
    <source>
        <dbReference type="PIRSR" id="PIRSR604294-1"/>
    </source>
</evidence>
<dbReference type="Proteomes" id="UP000055590">
    <property type="component" value="Chromosome"/>
</dbReference>
<dbReference type="Pfam" id="PF03055">
    <property type="entry name" value="RPE65"/>
    <property type="match status" value="1"/>
</dbReference>
<evidence type="ECO:0000313" key="7">
    <source>
        <dbReference type="Proteomes" id="UP000055590"/>
    </source>
</evidence>
<dbReference type="AlphaFoldDB" id="A0A0K1PFU1"/>
<feature type="binding site" evidence="5">
    <location>
        <position position="222"/>
    </location>
    <ligand>
        <name>Fe cation</name>
        <dbReference type="ChEBI" id="CHEBI:24875"/>
        <note>catalytic</note>
    </ligand>
</feature>